<evidence type="ECO:0000259" key="2">
    <source>
        <dbReference type="PROSITE" id="PS51471"/>
    </source>
</evidence>
<keyword evidence="1" id="KW-0408">Iron</keyword>
<organism evidence="3 4">
    <name type="scientific">Acidovorax soli</name>
    <dbReference type="NCBI Taxonomy" id="592050"/>
    <lineage>
        <taxon>Bacteria</taxon>
        <taxon>Pseudomonadati</taxon>
        <taxon>Pseudomonadota</taxon>
        <taxon>Betaproteobacteria</taxon>
        <taxon>Burkholderiales</taxon>
        <taxon>Comamonadaceae</taxon>
        <taxon>Acidovorax</taxon>
    </lineage>
</organism>
<dbReference type="EMBL" id="JACHLK010000011">
    <property type="protein sequence ID" value="MBB6562042.1"/>
    <property type="molecule type" value="Genomic_DNA"/>
</dbReference>
<dbReference type="PANTHER" id="PTHR20883">
    <property type="entry name" value="PHYTANOYL-COA DIOXYGENASE DOMAIN CONTAINING 1"/>
    <property type="match status" value="1"/>
</dbReference>
<dbReference type="PROSITE" id="PS51471">
    <property type="entry name" value="FE2OG_OXY"/>
    <property type="match status" value="1"/>
</dbReference>
<keyword evidence="1" id="KW-0479">Metal-binding</keyword>
<comment type="similarity">
    <text evidence="1">Belongs to the iron/ascorbate-dependent oxidoreductase family.</text>
</comment>
<evidence type="ECO:0000313" key="3">
    <source>
        <dbReference type="EMBL" id="MBB6562042.1"/>
    </source>
</evidence>
<keyword evidence="3" id="KW-0223">Dioxygenase</keyword>
<dbReference type="PANTHER" id="PTHR20883:SF46">
    <property type="entry name" value="PHYTANOYL-COA HYDROXYLASE"/>
    <property type="match status" value="1"/>
</dbReference>
<evidence type="ECO:0000256" key="1">
    <source>
        <dbReference type="RuleBase" id="RU003682"/>
    </source>
</evidence>
<proteinExistence type="inferred from homology"/>
<accession>A0A7X0PI95</accession>
<dbReference type="Gene3D" id="2.60.120.620">
    <property type="entry name" value="q2cbj1_9rhob like domain"/>
    <property type="match status" value="1"/>
</dbReference>
<dbReference type="InterPro" id="IPR005123">
    <property type="entry name" value="Oxoglu/Fe-dep_dioxygenase_dom"/>
</dbReference>
<dbReference type="Pfam" id="PF05721">
    <property type="entry name" value="PhyH"/>
    <property type="match status" value="1"/>
</dbReference>
<dbReference type="RefSeq" id="WP_184861684.1">
    <property type="nucleotide sequence ID" value="NZ_JACHLK010000011.1"/>
</dbReference>
<dbReference type="AlphaFoldDB" id="A0A7X0PI95"/>
<dbReference type="GO" id="GO:0005506">
    <property type="term" value="F:iron ion binding"/>
    <property type="evidence" value="ECO:0007669"/>
    <property type="project" value="UniProtKB-ARBA"/>
</dbReference>
<keyword evidence="4" id="KW-1185">Reference proteome</keyword>
<dbReference type="GO" id="GO:0016706">
    <property type="term" value="F:2-oxoglutarate-dependent dioxygenase activity"/>
    <property type="evidence" value="ECO:0007669"/>
    <property type="project" value="UniProtKB-ARBA"/>
</dbReference>
<comment type="caution">
    <text evidence="3">The sequence shown here is derived from an EMBL/GenBank/DDBJ whole genome shotgun (WGS) entry which is preliminary data.</text>
</comment>
<protein>
    <submittedName>
        <fullName evidence="3">Ectoine hydroxylase-related dioxygenase (Phytanoyl-CoA dioxygenase family)</fullName>
    </submittedName>
</protein>
<dbReference type="SUPFAM" id="SSF51197">
    <property type="entry name" value="Clavaminate synthase-like"/>
    <property type="match status" value="1"/>
</dbReference>
<reference evidence="3 4" key="1">
    <citation type="submission" date="2020-08" db="EMBL/GenBank/DDBJ databases">
        <title>Functional genomics of gut bacteria from endangered species of beetles.</title>
        <authorList>
            <person name="Carlos-Shanley C."/>
        </authorList>
    </citation>
    <scope>NUCLEOTIDE SEQUENCE [LARGE SCALE GENOMIC DNA]</scope>
    <source>
        <strain evidence="3 4">S00198</strain>
    </source>
</reference>
<keyword evidence="1" id="KW-0560">Oxidoreductase</keyword>
<feature type="domain" description="Fe2OG dioxygenase" evidence="2">
    <location>
        <begin position="110"/>
        <end position="250"/>
    </location>
</feature>
<sequence>MPFDLKRYESAGYGVVTDAVPARLLAAMDAWLASAEAAARQCSAEEQARDLVFEKDLSDAGRNGIPATEVGDAIFILGDLCRYAPQFSALLQLPALVDACAQALGNADLVAHFMNATSKHPGFGRGIGWHRDFPNAYLSGADSRFLRVMVCLDGMAEHGGATRFIAGSHRVDDSYAAQEERGGARHRYGAHHGVAAECAPGDLVLIHPKVVHGGPANTSALPRRNVIVQVGVAGMELVGERETVTGWPVAFPPQPAASSSS</sequence>
<dbReference type="Proteomes" id="UP000575083">
    <property type="component" value="Unassembled WGS sequence"/>
</dbReference>
<dbReference type="InterPro" id="IPR008775">
    <property type="entry name" value="Phytyl_CoA_dOase-like"/>
</dbReference>
<name>A0A7X0PI95_9BURK</name>
<evidence type="ECO:0000313" key="4">
    <source>
        <dbReference type="Proteomes" id="UP000575083"/>
    </source>
</evidence>
<gene>
    <name evidence="3" type="ORF">HNP48_004751</name>
</gene>